<gene>
    <name evidence="5" type="ORF">SAMN02745775_102619</name>
</gene>
<protein>
    <submittedName>
        <fullName evidence="5">2-keto-3-deoxy-L-rhamnonate aldolase RhmA</fullName>
    </submittedName>
</protein>
<dbReference type="STRING" id="1123062.SAMN02745775_102619"/>
<dbReference type="PANTHER" id="PTHR30502">
    <property type="entry name" value="2-KETO-3-DEOXY-L-RHAMNONATE ALDOLASE"/>
    <property type="match status" value="1"/>
</dbReference>
<dbReference type="AlphaFoldDB" id="A0A1I3ZPY8"/>
<evidence type="ECO:0000259" key="4">
    <source>
        <dbReference type="Pfam" id="PF03328"/>
    </source>
</evidence>
<sequence length="256" mass="26346">MAINGLKARLAQGGSAVVVTLQLARTGDVARIMAQAGYDALVLDREHNLIGGDAASEIMLAALESGIAPLMRLPDAQPGPIGQALSAGALGVMIPRIEDAAQAGEVARAARFAPEGRRPLPPMFPHFRRRPISQGDAVAALAAETLVVVIIETRLAVENAAAIAAVPGIDVLFLGASDLSADLGRPGMKEDPVLWEAAARVATACRDAGKVPGIGGITEEAHFARAKELGFRWISAGHDAALLQAAAAAKVKAIRA</sequence>
<dbReference type="InterPro" id="IPR040442">
    <property type="entry name" value="Pyrv_kinase-like_dom_sf"/>
</dbReference>
<dbReference type="InterPro" id="IPR005000">
    <property type="entry name" value="Aldolase/citrate-lyase_domain"/>
</dbReference>
<evidence type="ECO:0000256" key="1">
    <source>
        <dbReference type="ARBA" id="ARBA00005568"/>
    </source>
</evidence>
<dbReference type="Proteomes" id="UP000199473">
    <property type="component" value="Unassembled WGS sequence"/>
</dbReference>
<dbReference type="InterPro" id="IPR015813">
    <property type="entry name" value="Pyrv/PenolPyrv_kinase-like_dom"/>
</dbReference>
<evidence type="ECO:0000313" key="5">
    <source>
        <dbReference type="EMBL" id="SFK45751.1"/>
    </source>
</evidence>
<dbReference type="Gene3D" id="3.20.20.60">
    <property type="entry name" value="Phosphoenolpyruvate-binding domains"/>
    <property type="match status" value="1"/>
</dbReference>
<dbReference type="GO" id="GO:0016832">
    <property type="term" value="F:aldehyde-lyase activity"/>
    <property type="evidence" value="ECO:0007669"/>
    <property type="project" value="TreeGrafter"/>
</dbReference>
<dbReference type="OrthoDB" id="9802624at2"/>
<keyword evidence="2" id="KW-0479">Metal-binding</keyword>
<evidence type="ECO:0000256" key="3">
    <source>
        <dbReference type="ARBA" id="ARBA00023239"/>
    </source>
</evidence>
<proteinExistence type="inferred from homology"/>
<dbReference type="PANTHER" id="PTHR30502:SF0">
    <property type="entry name" value="PHOSPHOENOLPYRUVATE CARBOXYLASE FAMILY PROTEIN"/>
    <property type="match status" value="1"/>
</dbReference>
<dbReference type="SUPFAM" id="SSF51621">
    <property type="entry name" value="Phosphoenolpyruvate/pyruvate domain"/>
    <property type="match status" value="1"/>
</dbReference>
<evidence type="ECO:0000256" key="2">
    <source>
        <dbReference type="ARBA" id="ARBA00022723"/>
    </source>
</evidence>
<dbReference type="InterPro" id="IPR050251">
    <property type="entry name" value="HpcH-HpaI_aldolase"/>
</dbReference>
<keyword evidence="6" id="KW-1185">Reference proteome</keyword>
<dbReference type="RefSeq" id="WP_092958847.1">
    <property type="nucleotide sequence ID" value="NZ_FOSQ01000002.1"/>
</dbReference>
<feature type="domain" description="HpcH/HpaI aldolase/citrate lyase" evidence="4">
    <location>
        <begin position="28"/>
        <end position="209"/>
    </location>
</feature>
<organism evidence="5 6">
    <name type="scientific">Falsiroseomonas stagni DSM 19981</name>
    <dbReference type="NCBI Taxonomy" id="1123062"/>
    <lineage>
        <taxon>Bacteria</taxon>
        <taxon>Pseudomonadati</taxon>
        <taxon>Pseudomonadota</taxon>
        <taxon>Alphaproteobacteria</taxon>
        <taxon>Acetobacterales</taxon>
        <taxon>Roseomonadaceae</taxon>
        <taxon>Falsiroseomonas</taxon>
    </lineage>
</organism>
<dbReference type="GO" id="GO:0046872">
    <property type="term" value="F:metal ion binding"/>
    <property type="evidence" value="ECO:0007669"/>
    <property type="project" value="UniProtKB-KW"/>
</dbReference>
<evidence type="ECO:0000313" key="6">
    <source>
        <dbReference type="Proteomes" id="UP000199473"/>
    </source>
</evidence>
<dbReference type="GO" id="GO:0005737">
    <property type="term" value="C:cytoplasm"/>
    <property type="evidence" value="ECO:0007669"/>
    <property type="project" value="TreeGrafter"/>
</dbReference>
<comment type="similarity">
    <text evidence="1">Belongs to the HpcH/HpaI aldolase family.</text>
</comment>
<dbReference type="Pfam" id="PF03328">
    <property type="entry name" value="HpcH_HpaI"/>
    <property type="match status" value="1"/>
</dbReference>
<name>A0A1I3ZPY8_9PROT</name>
<keyword evidence="3" id="KW-0456">Lyase</keyword>
<accession>A0A1I3ZPY8</accession>
<reference evidence="5 6" key="1">
    <citation type="submission" date="2016-10" db="EMBL/GenBank/DDBJ databases">
        <authorList>
            <person name="de Groot N.N."/>
        </authorList>
    </citation>
    <scope>NUCLEOTIDE SEQUENCE [LARGE SCALE GENOMIC DNA]</scope>
    <source>
        <strain evidence="5 6">DSM 19981</strain>
    </source>
</reference>
<dbReference type="EMBL" id="FOSQ01000002">
    <property type="protein sequence ID" value="SFK45751.1"/>
    <property type="molecule type" value="Genomic_DNA"/>
</dbReference>